<dbReference type="SMART" id="SM00652">
    <property type="entry name" value="eIF1a"/>
    <property type="match status" value="1"/>
</dbReference>
<sequence length="168" mass="18906">MGIKSRAVQRRIETVGVPPDTIESNELIVSILKARGNSLYEVLVPPSEATKLQKALSSPDHEYTVDSEESRTILVAMPPKFRNTIFVKRGSNVVVELYGPEVLHGDTESKVKGEFSNIVTNKKEWQRYPYWPVEFKEVPKDDWGISSSEEEDDGAYSTEEETAEGTEN</sequence>
<dbReference type="GO" id="GO:0003723">
    <property type="term" value="F:RNA binding"/>
    <property type="evidence" value="ECO:0007669"/>
    <property type="project" value="UniProtKB-KW"/>
</dbReference>
<gene>
    <name evidence="5" type="ORF">AWJ20_2876</name>
</gene>
<dbReference type="AlphaFoldDB" id="A0A161HH61"/>
<evidence type="ECO:0000256" key="1">
    <source>
        <dbReference type="ARBA" id="ARBA00007340"/>
    </source>
</evidence>
<name>A0A161HH61_9ASCO</name>
<dbReference type="Proteomes" id="UP000189580">
    <property type="component" value="Chromosome b"/>
</dbReference>
<dbReference type="RefSeq" id="XP_018737727.1">
    <property type="nucleotide sequence ID" value="XM_018879849.1"/>
</dbReference>
<keyword evidence="6" id="KW-1185">Reference proteome</keyword>
<dbReference type="InterPro" id="IPR006196">
    <property type="entry name" value="RNA-binding_domain_S1_IF1"/>
</dbReference>
<keyword evidence="2" id="KW-0694">RNA-binding</keyword>
<dbReference type="OrthoDB" id="1738325at2759"/>
<dbReference type="EMBL" id="CP014503">
    <property type="protein sequence ID" value="ANB15250.1"/>
    <property type="molecule type" value="Genomic_DNA"/>
</dbReference>
<feature type="region of interest" description="Disordered" evidence="3">
    <location>
        <begin position="141"/>
        <end position="168"/>
    </location>
</feature>
<dbReference type="PANTHER" id="PTHR21641">
    <property type="entry name" value="TRANSLATION INITIATION FACTOR-RELATED"/>
    <property type="match status" value="1"/>
</dbReference>
<dbReference type="SUPFAM" id="SSF50249">
    <property type="entry name" value="Nucleic acid-binding proteins"/>
    <property type="match status" value="1"/>
</dbReference>
<feature type="compositionally biased region" description="Acidic residues" evidence="3">
    <location>
        <begin position="148"/>
        <end position="168"/>
    </location>
</feature>
<reference evidence="5 6" key="1">
    <citation type="submission" date="2016-02" db="EMBL/GenBank/DDBJ databases">
        <title>Complete genome sequence and transcriptome regulation of the pentose utilising yeast Sugiyamaella lignohabitans.</title>
        <authorList>
            <person name="Bellasio M."/>
            <person name="Peymann A."/>
            <person name="Valli M."/>
            <person name="Sipitzky M."/>
            <person name="Graf A."/>
            <person name="Sauer M."/>
            <person name="Marx H."/>
            <person name="Mattanovich D."/>
        </authorList>
    </citation>
    <scope>NUCLEOTIDE SEQUENCE [LARGE SCALE GENOMIC DNA]</scope>
    <source>
        <strain evidence="5 6">CBS 10342</strain>
    </source>
</reference>
<dbReference type="PANTHER" id="PTHR21641:SF0">
    <property type="entry name" value="RNA-BINDING PROTEIN EIF1AD-RELATED"/>
    <property type="match status" value="1"/>
</dbReference>
<dbReference type="GO" id="GO:0005634">
    <property type="term" value="C:nucleus"/>
    <property type="evidence" value="ECO:0007669"/>
    <property type="project" value="TreeGrafter"/>
</dbReference>
<dbReference type="GeneID" id="30034835"/>
<dbReference type="GO" id="GO:0003743">
    <property type="term" value="F:translation initiation factor activity"/>
    <property type="evidence" value="ECO:0007669"/>
    <property type="project" value="InterPro"/>
</dbReference>
<evidence type="ECO:0000259" key="4">
    <source>
        <dbReference type="Pfam" id="PF01176"/>
    </source>
</evidence>
<accession>A0A161HH61</accession>
<dbReference type="InterPro" id="IPR012340">
    <property type="entry name" value="NA-bd_OB-fold"/>
</dbReference>
<protein>
    <recommendedName>
        <fullName evidence="4">S1-like domain-containing protein</fullName>
    </recommendedName>
</protein>
<dbReference type="Gene3D" id="2.40.50.140">
    <property type="entry name" value="Nucleic acid-binding proteins"/>
    <property type="match status" value="1"/>
</dbReference>
<dbReference type="Pfam" id="PF01176">
    <property type="entry name" value="eIF-1a"/>
    <property type="match status" value="1"/>
</dbReference>
<feature type="domain" description="S1-like" evidence="4">
    <location>
        <begin position="59"/>
        <end position="101"/>
    </location>
</feature>
<evidence type="ECO:0000256" key="3">
    <source>
        <dbReference type="SAM" id="MobiDB-lite"/>
    </source>
</evidence>
<dbReference type="InterPro" id="IPR001253">
    <property type="entry name" value="TIF_eIF-1A"/>
</dbReference>
<comment type="similarity">
    <text evidence="1">Belongs to the EIF1AD family.</text>
</comment>
<evidence type="ECO:0000313" key="6">
    <source>
        <dbReference type="Proteomes" id="UP000189580"/>
    </source>
</evidence>
<dbReference type="KEGG" id="slb:AWJ20_2876"/>
<dbReference type="InterPro" id="IPR039294">
    <property type="entry name" value="EIF1AD"/>
</dbReference>
<evidence type="ECO:0000313" key="5">
    <source>
        <dbReference type="EMBL" id="ANB15250.1"/>
    </source>
</evidence>
<organism evidence="5 6">
    <name type="scientific">Sugiyamaella lignohabitans</name>
    <dbReference type="NCBI Taxonomy" id="796027"/>
    <lineage>
        <taxon>Eukaryota</taxon>
        <taxon>Fungi</taxon>
        <taxon>Dikarya</taxon>
        <taxon>Ascomycota</taxon>
        <taxon>Saccharomycotina</taxon>
        <taxon>Dipodascomycetes</taxon>
        <taxon>Dipodascales</taxon>
        <taxon>Trichomonascaceae</taxon>
        <taxon>Sugiyamaella</taxon>
    </lineage>
</organism>
<evidence type="ECO:0000256" key="2">
    <source>
        <dbReference type="ARBA" id="ARBA00022884"/>
    </source>
</evidence>
<proteinExistence type="inferred from homology"/>